<evidence type="ECO:0000313" key="2">
    <source>
        <dbReference type="Proteomes" id="UP000291343"/>
    </source>
</evidence>
<comment type="caution">
    <text evidence="1">The sequence shown here is derived from an EMBL/GenBank/DDBJ whole genome shotgun (WGS) entry which is preliminary data.</text>
</comment>
<gene>
    <name evidence="1" type="ORF">LSTR_LSTR015817</name>
</gene>
<dbReference type="Gene3D" id="1.20.58.60">
    <property type="match status" value="1"/>
</dbReference>
<organism evidence="1 2">
    <name type="scientific">Laodelphax striatellus</name>
    <name type="common">Small brown planthopper</name>
    <name type="synonym">Delphax striatella</name>
    <dbReference type="NCBI Taxonomy" id="195883"/>
    <lineage>
        <taxon>Eukaryota</taxon>
        <taxon>Metazoa</taxon>
        <taxon>Ecdysozoa</taxon>
        <taxon>Arthropoda</taxon>
        <taxon>Hexapoda</taxon>
        <taxon>Insecta</taxon>
        <taxon>Pterygota</taxon>
        <taxon>Neoptera</taxon>
        <taxon>Paraneoptera</taxon>
        <taxon>Hemiptera</taxon>
        <taxon>Auchenorrhyncha</taxon>
        <taxon>Fulgoroidea</taxon>
        <taxon>Delphacidae</taxon>
        <taxon>Criomorphinae</taxon>
        <taxon>Laodelphax</taxon>
    </lineage>
</organism>
<evidence type="ECO:0000313" key="1">
    <source>
        <dbReference type="EMBL" id="RZF46162.1"/>
    </source>
</evidence>
<dbReference type="OrthoDB" id="2250192at2759"/>
<keyword evidence="2" id="KW-1185">Reference proteome</keyword>
<proteinExistence type="predicted"/>
<dbReference type="EMBL" id="QKKF02007112">
    <property type="protein sequence ID" value="RZF46162.1"/>
    <property type="molecule type" value="Genomic_DNA"/>
</dbReference>
<sequence>MYEKQALLESTKAGITDLLRRKGSVAGADRLHDELQDVVSRWRALQDACKNRIALMEGLKDFYDTHDNLSSWLASKDRMITVLGPISSDSRMVQSQTLPRSTANCGLFRIAGMICLRVWMHDWPVLVLPPTPPENSMLPSPDSETHCRLFQTSWMMCQLTENLKNSSGKYR</sequence>
<protein>
    <submittedName>
        <fullName evidence="1">Uncharacterized protein</fullName>
    </submittedName>
</protein>
<name>A0A482XK49_LAOST</name>
<dbReference type="InParanoid" id="A0A482XK49"/>
<dbReference type="Proteomes" id="UP000291343">
    <property type="component" value="Unassembled WGS sequence"/>
</dbReference>
<dbReference type="STRING" id="195883.A0A482XK49"/>
<dbReference type="AlphaFoldDB" id="A0A482XK49"/>
<dbReference type="SMR" id="A0A482XK49"/>
<accession>A0A482XK49</accession>
<dbReference type="SUPFAM" id="SSF46966">
    <property type="entry name" value="Spectrin repeat"/>
    <property type="match status" value="1"/>
</dbReference>
<reference evidence="1 2" key="1">
    <citation type="journal article" date="2017" name="Gigascience">
        <title>Genome sequence of the small brown planthopper, Laodelphax striatellus.</title>
        <authorList>
            <person name="Zhu J."/>
            <person name="Jiang F."/>
            <person name="Wang X."/>
            <person name="Yang P."/>
            <person name="Bao Y."/>
            <person name="Zhao W."/>
            <person name="Wang W."/>
            <person name="Lu H."/>
            <person name="Wang Q."/>
            <person name="Cui N."/>
            <person name="Li J."/>
            <person name="Chen X."/>
            <person name="Luo L."/>
            <person name="Yu J."/>
            <person name="Kang L."/>
            <person name="Cui F."/>
        </authorList>
    </citation>
    <scope>NUCLEOTIDE SEQUENCE [LARGE SCALE GENOMIC DNA]</scope>
    <source>
        <strain evidence="1">Lst14</strain>
    </source>
</reference>